<dbReference type="SUPFAM" id="SSF51735">
    <property type="entry name" value="NAD(P)-binding Rossmann-fold domains"/>
    <property type="match status" value="1"/>
</dbReference>
<dbReference type="SUPFAM" id="SSF50129">
    <property type="entry name" value="GroES-like"/>
    <property type="match status" value="1"/>
</dbReference>
<dbReference type="Gene3D" id="3.40.50.720">
    <property type="entry name" value="NAD(P)-binding Rossmann-like Domain"/>
    <property type="match status" value="1"/>
</dbReference>
<accession>K2SJG1</accession>
<comment type="caution">
    <text evidence="5">The sequence shown here is derived from an EMBL/GenBank/DDBJ whole genome shotgun (WGS) entry which is preliminary data.</text>
</comment>
<dbReference type="InterPro" id="IPR013154">
    <property type="entry name" value="ADH-like_N"/>
</dbReference>
<proteinExistence type="inferred from homology"/>
<dbReference type="InterPro" id="IPR011032">
    <property type="entry name" value="GroES-like_sf"/>
</dbReference>
<organism evidence="5 6">
    <name type="scientific">Macrophomina phaseolina (strain MS6)</name>
    <name type="common">Charcoal rot fungus</name>
    <dbReference type="NCBI Taxonomy" id="1126212"/>
    <lineage>
        <taxon>Eukaryota</taxon>
        <taxon>Fungi</taxon>
        <taxon>Dikarya</taxon>
        <taxon>Ascomycota</taxon>
        <taxon>Pezizomycotina</taxon>
        <taxon>Dothideomycetes</taxon>
        <taxon>Dothideomycetes incertae sedis</taxon>
        <taxon>Botryosphaeriales</taxon>
        <taxon>Botryosphaeriaceae</taxon>
        <taxon>Macrophomina</taxon>
    </lineage>
</organism>
<evidence type="ECO:0000256" key="3">
    <source>
        <dbReference type="ARBA" id="ARBA00023002"/>
    </source>
</evidence>
<dbReference type="AlphaFoldDB" id="K2SJG1"/>
<dbReference type="InterPro" id="IPR036291">
    <property type="entry name" value="NAD(P)-bd_dom_sf"/>
</dbReference>
<protein>
    <submittedName>
        <fullName evidence="5">Alcohol dehydrogenase superfamily zinc-containing</fullName>
    </submittedName>
</protein>
<dbReference type="Pfam" id="PF00107">
    <property type="entry name" value="ADH_zinc_N"/>
    <property type="match status" value="1"/>
</dbReference>
<dbReference type="CDD" id="cd08249">
    <property type="entry name" value="enoyl_reductase_like"/>
    <property type="match status" value="1"/>
</dbReference>
<evidence type="ECO:0000259" key="4">
    <source>
        <dbReference type="SMART" id="SM00829"/>
    </source>
</evidence>
<feature type="domain" description="Enoyl reductase (ER)" evidence="4">
    <location>
        <begin position="11"/>
        <end position="337"/>
    </location>
</feature>
<comment type="subunit">
    <text evidence="2">Monomer.</text>
</comment>
<dbReference type="PANTHER" id="PTHR45348:SF2">
    <property type="entry name" value="ZINC-TYPE ALCOHOL DEHYDROGENASE-LIKE PROTEIN C2E1P3.01"/>
    <property type="match status" value="1"/>
</dbReference>
<sequence length="339" mass="36122">MANKAAWITAKRAQPLHVSDAPKPKAGPGEVVVKNAAVAINPIDWKIQAYGFLLEAFPSILGADFAGVVDEVGEGVTRLWKGQRVMGTVSGVEAGDREMAAFQLYTKAKELLVCPIPDDLSFERAVVLPLAITTASSALYSPENLGLPFPTLGCLPNKKVVLVWGGSSCCGSAAVQLATASGFTVLATASKHNLAYVRSLGAKMVFDYHDPHVVTALTDVVDRETLAGVFDAISTAESIEKWSKVLECAGGGRVAMTIPPPDELPKCIKATPVELLRMEQREQHICDAVWRNFVPAALVSGHLKAKPEPIVINGGLEMIQEGLCRLRQGVSAAKVVVKF</sequence>
<keyword evidence="3" id="KW-0560">Oxidoreductase</keyword>
<dbReference type="InterPro" id="IPR013149">
    <property type="entry name" value="ADH-like_C"/>
</dbReference>
<dbReference type="VEuPathDB" id="FungiDB:MPH_05775"/>
<dbReference type="HOGENOM" id="CLU_026673_16_5_1"/>
<dbReference type="Gene3D" id="3.90.180.10">
    <property type="entry name" value="Medium-chain alcohol dehydrogenases, catalytic domain"/>
    <property type="match status" value="1"/>
</dbReference>
<evidence type="ECO:0000256" key="2">
    <source>
        <dbReference type="ARBA" id="ARBA00011245"/>
    </source>
</evidence>
<comment type="similarity">
    <text evidence="1">Belongs to the zinc-containing alcohol dehydrogenase family.</text>
</comment>
<name>K2SJG1_MACPH</name>
<evidence type="ECO:0000313" key="5">
    <source>
        <dbReference type="EMBL" id="EKG16950.1"/>
    </source>
</evidence>
<dbReference type="PANTHER" id="PTHR45348">
    <property type="entry name" value="HYPOTHETICAL OXIDOREDUCTASE (EUROFUNG)"/>
    <property type="match status" value="1"/>
</dbReference>
<dbReference type="EMBL" id="AHHD01000258">
    <property type="protein sequence ID" value="EKG16950.1"/>
    <property type="molecule type" value="Genomic_DNA"/>
</dbReference>
<gene>
    <name evidence="5" type="ORF">MPH_05775</name>
</gene>
<dbReference type="OrthoDB" id="48317at2759"/>
<evidence type="ECO:0000313" key="6">
    <source>
        <dbReference type="Proteomes" id="UP000007129"/>
    </source>
</evidence>
<dbReference type="Pfam" id="PF08240">
    <property type="entry name" value="ADH_N"/>
    <property type="match status" value="1"/>
</dbReference>
<reference evidence="5 6" key="1">
    <citation type="journal article" date="2012" name="BMC Genomics">
        <title>Tools to kill: Genome of one of the most destructive plant pathogenic fungi Macrophomina phaseolina.</title>
        <authorList>
            <person name="Islam M.S."/>
            <person name="Haque M.S."/>
            <person name="Islam M.M."/>
            <person name="Emdad E.M."/>
            <person name="Halim A."/>
            <person name="Hossen Q.M.M."/>
            <person name="Hossain M.Z."/>
            <person name="Ahmed B."/>
            <person name="Rahim S."/>
            <person name="Rahman M.S."/>
            <person name="Alam M.M."/>
            <person name="Hou S."/>
            <person name="Wan X."/>
            <person name="Saito J.A."/>
            <person name="Alam M."/>
        </authorList>
    </citation>
    <scope>NUCLEOTIDE SEQUENCE [LARGE SCALE GENOMIC DNA]</scope>
    <source>
        <strain evidence="5 6">MS6</strain>
    </source>
</reference>
<dbReference type="SMART" id="SM00829">
    <property type="entry name" value="PKS_ER"/>
    <property type="match status" value="1"/>
</dbReference>
<dbReference type="InParanoid" id="K2SJG1"/>
<dbReference type="eggNOG" id="KOG1198">
    <property type="taxonomic scope" value="Eukaryota"/>
</dbReference>
<dbReference type="InterPro" id="IPR020843">
    <property type="entry name" value="ER"/>
</dbReference>
<evidence type="ECO:0000256" key="1">
    <source>
        <dbReference type="ARBA" id="ARBA00008072"/>
    </source>
</evidence>
<dbReference type="GO" id="GO:0016651">
    <property type="term" value="F:oxidoreductase activity, acting on NAD(P)H"/>
    <property type="evidence" value="ECO:0007669"/>
    <property type="project" value="InterPro"/>
</dbReference>
<dbReference type="InterPro" id="IPR047122">
    <property type="entry name" value="Trans-enoyl_RdTase-like"/>
</dbReference>
<dbReference type="STRING" id="1126212.K2SJG1"/>
<dbReference type="Proteomes" id="UP000007129">
    <property type="component" value="Unassembled WGS sequence"/>
</dbReference>